<evidence type="ECO:0000313" key="3">
    <source>
        <dbReference type="Proteomes" id="UP000201169"/>
    </source>
</evidence>
<keyword evidence="1" id="KW-0143">Chaperone</keyword>
<evidence type="ECO:0000313" key="2">
    <source>
        <dbReference type="EMBL" id="ASQ30166.1"/>
    </source>
</evidence>
<evidence type="ECO:0000256" key="1">
    <source>
        <dbReference type="HAMAP-Rule" id="MF_02200"/>
    </source>
</evidence>
<dbReference type="GO" id="GO:0051224">
    <property type="term" value="P:negative regulation of protein transport"/>
    <property type="evidence" value="ECO:0007669"/>
    <property type="project" value="UniProtKB-UniRule"/>
</dbReference>
<comment type="similarity">
    <text evidence="1">Belongs to the NapD family.</text>
</comment>
<sequence>MNISSVLINAKKDKQERLLKEINSIKNCSVELVEDEKIIVIIESENLDEELSSYKKLEKLENIISINMVFSYQDLDEDMQKIMSANIENIANEQKDAKDIKYSGNINDKF</sequence>
<name>A0A222MX82_9BACT</name>
<dbReference type="GO" id="GO:0005737">
    <property type="term" value="C:cytoplasm"/>
    <property type="evidence" value="ECO:0007669"/>
    <property type="project" value="UniProtKB-SubCell"/>
</dbReference>
<dbReference type="Gene3D" id="3.30.70.920">
    <property type="match status" value="1"/>
</dbReference>
<comment type="function">
    <text evidence="1">Chaperone for NapA, the catalytic subunit of the periplasmic nitrate reductase. It binds directly and specifically to the twin-arginine signal peptide of NapA, preventing premature interaction with the Tat translocase and premature export.</text>
</comment>
<accession>A0A222MX82</accession>
<dbReference type="OrthoDB" id="5325139at2"/>
<reference evidence="2 3" key="1">
    <citation type="submission" date="2017-07" db="EMBL/GenBank/DDBJ databases">
        <title>Analysis of two Campylobacter avium genomes and identification of a novel hippuricase gene.</title>
        <authorList>
            <person name="Miller W.G."/>
            <person name="Chapman M.H."/>
            <person name="Yee E."/>
            <person name="Revez J."/>
            <person name="Bono J.L."/>
            <person name="Rossi M."/>
        </authorList>
    </citation>
    <scope>NUCLEOTIDE SEQUENCE [LARGE SCALE GENOMIC DNA]</scope>
    <source>
        <strain evidence="2 3">LMG 24591</strain>
    </source>
</reference>
<comment type="subcellular location">
    <subcellularLocation>
        <location evidence="1">Cytoplasm</location>
    </subcellularLocation>
</comment>
<organism evidence="2 3">
    <name type="scientific">Campylobacter avium LMG 24591</name>
    <dbReference type="NCBI Taxonomy" id="522484"/>
    <lineage>
        <taxon>Bacteria</taxon>
        <taxon>Pseudomonadati</taxon>
        <taxon>Campylobacterota</taxon>
        <taxon>Epsilonproteobacteria</taxon>
        <taxon>Campylobacterales</taxon>
        <taxon>Campylobacteraceae</taxon>
        <taxon>Campylobacter</taxon>
    </lineage>
</organism>
<dbReference type="GO" id="GO:0005048">
    <property type="term" value="F:signal sequence binding"/>
    <property type="evidence" value="ECO:0007669"/>
    <property type="project" value="UniProtKB-UniRule"/>
</dbReference>
<dbReference type="RefSeq" id="WP_094324945.1">
    <property type="nucleotide sequence ID" value="NZ_CP022347.1"/>
</dbReference>
<dbReference type="Pfam" id="PF03927">
    <property type="entry name" value="NapD"/>
    <property type="match status" value="1"/>
</dbReference>
<keyword evidence="1" id="KW-0963">Cytoplasm</keyword>
<keyword evidence="3" id="KW-1185">Reference proteome</keyword>
<proteinExistence type="inferred from homology"/>
<protein>
    <recommendedName>
        <fullName evidence="1">Chaperone NapD</fullName>
    </recommendedName>
    <alternativeName>
        <fullName evidence="1">NapA signal peptide-binding chaperone NapD</fullName>
    </alternativeName>
</protein>
<gene>
    <name evidence="1 2" type="primary">napD</name>
    <name evidence="2" type="ORF">CAV_0499</name>
</gene>
<comment type="subunit">
    <text evidence="1">Interacts with the cytoplasmic NapA precursor.</text>
</comment>
<dbReference type="InterPro" id="IPR005623">
    <property type="entry name" value="Chaperone_NapD_NO3_reduct"/>
</dbReference>
<dbReference type="Proteomes" id="UP000201169">
    <property type="component" value="Chromosome"/>
</dbReference>
<dbReference type="AlphaFoldDB" id="A0A222MX82"/>
<dbReference type="HAMAP" id="MF_02200">
    <property type="entry name" value="NapD"/>
    <property type="match status" value="1"/>
</dbReference>
<dbReference type="KEGG" id="cavi:CAV_0499"/>
<dbReference type="EMBL" id="CP022347">
    <property type="protein sequence ID" value="ASQ30166.1"/>
    <property type="molecule type" value="Genomic_DNA"/>
</dbReference>